<dbReference type="SUPFAM" id="SSF52540">
    <property type="entry name" value="P-loop containing nucleoside triphosphate hydrolases"/>
    <property type="match status" value="1"/>
</dbReference>
<dbReference type="HOGENOM" id="CLU_000837_8_3_1"/>
<dbReference type="FunFam" id="1.10.10.10:FF:000322">
    <property type="entry name" value="Probable disease resistance protein At1g63360"/>
    <property type="match status" value="1"/>
</dbReference>
<dbReference type="EnsemblPlants" id="LPERR09G05240.1">
    <property type="protein sequence ID" value="LPERR09G05240.1"/>
    <property type="gene ID" value="LPERR09G05240"/>
</dbReference>
<dbReference type="InterPro" id="IPR058922">
    <property type="entry name" value="WHD_DRP"/>
</dbReference>
<feature type="domain" description="Disease resistance protein winged helix" evidence="4">
    <location>
        <begin position="479"/>
        <end position="547"/>
    </location>
</feature>
<reference evidence="5" key="3">
    <citation type="submission" date="2015-04" db="UniProtKB">
        <authorList>
            <consortium name="EnsemblPlants"/>
        </authorList>
    </citation>
    <scope>IDENTIFICATION</scope>
</reference>
<dbReference type="STRING" id="77586.A0A0D9XD07"/>
<feature type="domain" description="NB-ARC" evidence="3">
    <location>
        <begin position="235"/>
        <end position="395"/>
    </location>
</feature>
<dbReference type="PANTHER" id="PTHR36766:SF40">
    <property type="entry name" value="DISEASE RESISTANCE PROTEIN RGA3"/>
    <property type="match status" value="1"/>
</dbReference>
<dbReference type="InterPro" id="IPR002182">
    <property type="entry name" value="NB-ARC"/>
</dbReference>
<dbReference type="PANTHER" id="PTHR36766">
    <property type="entry name" value="PLANT BROAD-SPECTRUM MILDEW RESISTANCE PROTEIN RPW8"/>
    <property type="match status" value="1"/>
</dbReference>
<dbReference type="Gene3D" id="1.10.10.10">
    <property type="entry name" value="Winged helix-like DNA-binding domain superfamily/Winged helix DNA-binding domain"/>
    <property type="match status" value="1"/>
</dbReference>
<dbReference type="PRINTS" id="PR00364">
    <property type="entry name" value="DISEASERSIST"/>
</dbReference>
<dbReference type="InterPro" id="IPR036388">
    <property type="entry name" value="WH-like_DNA-bd_sf"/>
</dbReference>
<dbReference type="GO" id="GO:0043531">
    <property type="term" value="F:ADP binding"/>
    <property type="evidence" value="ECO:0007669"/>
    <property type="project" value="InterPro"/>
</dbReference>
<accession>A0A0D9XD07</accession>
<dbReference type="eggNOG" id="KOG4658">
    <property type="taxonomic scope" value="Eukaryota"/>
</dbReference>
<evidence type="ECO:0000313" key="6">
    <source>
        <dbReference type="Proteomes" id="UP000032180"/>
    </source>
</evidence>
<reference evidence="5 6" key="1">
    <citation type="submission" date="2012-08" db="EMBL/GenBank/DDBJ databases">
        <title>Oryza genome evolution.</title>
        <authorList>
            <person name="Wing R.A."/>
        </authorList>
    </citation>
    <scope>NUCLEOTIDE SEQUENCE</scope>
</reference>
<dbReference type="InterPro" id="IPR027417">
    <property type="entry name" value="P-loop_NTPase"/>
</dbReference>
<dbReference type="GO" id="GO:0042742">
    <property type="term" value="P:defense response to bacterium"/>
    <property type="evidence" value="ECO:0007669"/>
    <property type="project" value="UniProtKB-ARBA"/>
</dbReference>
<dbReference type="Gene3D" id="3.40.50.300">
    <property type="entry name" value="P-loop containing nucleotide triphosphate hydrolases"/>
    <property type="match status" value="1"/>
</dbReference>
<keyword evidence="2" id="KW-0611">Plant defense</keyword>
<keyword evidence="1" id="KW-0677">Repeat</keyword>
<sequence length="624" mass="72202">MDLFLTANSLVSDANQWFEFLSTAFSGAGELLSRWRERRRGEAERRQQMWKEEDAKMKQLHYCMLDLPDLINHAEWLSFVKDDKEVAKLLPKIKSRLYDAYELLEEFNHHRFQIGLNPCESEEQVGDDFLQSIADGNIVRGILDYLSYLRSAIGSVADRRVRSEQDKFGKLLRPAMSAFYDRSMVQSLKKEVDEVLYLLEVKKISCTVLLRLHENGEIRGELLQAAKGPRQETSDDNVIVVGIAGIGGVGKTTLAQQVFNDERVDKFFDLKIWISVSDDFDVKRLTKEILQSALENSMQSNNLCSLQQVLTQGIVKSRFLLVLDDVWDDLYANQDNRWQNFLEPLKTAQQGSAILLTTRSQRVADLVNENRQFQLEGLPPKIFSKLFKACAFGNDSCQVNTELKSIGKMIIPQLKRYPLAAETLGRLLKLRLDKKYWNWVSERELWELKQEKYDILPVLRLSYMYLPRHLRSCFLFYSMYPKGHQFDKDALVNNWIAAGLVESCKGDKLESDAYQYFEELLHRSLLHKEASAESSKYVMHELMHDMAQLVSENDCFIIKCSEDIQKIPEDVRHLSIIGGSDLSETNLRKLCEYKKLRSIVCHGVNSDIVTPAAKHWFELLEFLY</sequence>
<dbReference type="GO" id="GO:0002758">
    <property type="term" value="P:innate immune response-activating signaling pathway"/>
    <property type="evidence" value="ECO:0007669"/>
    <property type="project" value="UniProtKB-ARBA"/>
</dbReference>
<proteinExistence type="predicted"/>
<dbReference type="Gramene" id="LPERR09G05240.1">
    <property type="protein sequence ID" value="LPERR09G05240.1"/>
    <property type="gene ID" value="LPERR09G05240"/>
</dbReference>
<dbReference type="Proteomes" id="UP000032180">
    <property type="component" value="Chromosome 9"/>
</dbReference>
<dbReference type="GO" id="GO:0009626">
    <property type="term" value="P:plant-type hypersensitive response"/>
    <property type="evidence" value="ECO:0007669"/>
    <property type="project" value="UniProtKB-ARBA"/>
</dbReference>
<evidence type="ECO:0000256" key="2">
    <source>
        <dbReference type="ARBA" id="ARBA00022821"/>
    </source>
</evidence>
<protein>
    <submittedName>
        <fullName evidence="5">Uncharacterized protein</fullName>
    </submittedName>
</protein>
<dbReference type="Pfam" id="PF00931">
    <property type="entry name" value="NB-ARC"/>
    <property type="match status" value="1"/>
</dbReference>
<dbReference type="AlphaFoldDB" id="A0A0D9XD07"/>
<name>A0A0D9XD07_9ORYZ</name>
<evidence type="ECO:0000259" key="4">
    <source>
        <dbReference type="Pfam" id="PF23559"/>
    </source>
</evidence>
<organism evidence="5 6">
    <name type="scientific">Leersia perrieri</name>
    <dbReference type="NCBI Taxonomy" id="77586"/>
    <lineage>
        <taxon>Eukaryota</taxon>
        <taxon>Viridiplantae</taxon>
        <taxon>Streptophyta</taxon>
        <taxon>Embryophyta</taxon>
        <taxon>Tracheophyta</taxon>
        <taxon>Spermatophyta</taxon>
        <taxon>Magnoliopsida</taxon>
        <taxon>Liliopsida</taxon>
        <taxon>Poales</taxon>
        <taxon>Poaceae</taxon>
        <taxon>BOP clade</taxon>
        <taxon>Oryzoideae</taxon>
        <taxon>Oryzeae</taxon>
        <taxon>Oryzinae</taxon>
        <taxon>Leersia</taxon>
    </lineage>
</organism>
<evidence type="ECO:0000259" key="3">
    <source>
        <dbReference type="Pfam" id="PF00931"/>
    </source>
</evidence>
<reference evidence="6" key="2">
    <citation type="submission" date="2013-12" db="EMBL/GenBank/DDBJ databases">
        <authorList>
            <person name="Yu Y."/>
            <person name="Lee S."/>
            <person name="de Baynast K."/>
            <person name="Wissotski M."/>
            <person name="Liu L."/>
            <person name="Talag J."/>
            <person name="Goicoechea J."/>
            <person name="Angelova A."/>
            <person name="Jetty R."/>
            <person name="Kudrna D."/>
            <person name="Golser W."/>
            <person name="Rivera L."/>
            <person name="Zhang J."/>
            <person name="Wing R."/>
        </authorList>
    </citation>
    <scope>NUCLEOTIDE SEQUENCE</scope>
</reference>
<evidence type="ECO:0000256" key="1">
    <source>
        <dbReference type="ARBA" id="ARBA00022737"/>
    </source>
</evidence>
<evidence type="ECO:0000313" key="5">
    <source>
        <dbReference type="EnsemblPlants" id="LPERR09G05240.1"/>
    </source>
</evidence>
<keyword evidence="6" id="KW-1185">Reference proteome</keyword>
<dbReference type="Pfam" id="PF23559">
    <property type="entry name" value="WHD_DRP"/>
    <property type="match status" value="1"/>
</dbReference>